<dbReference type="GO" id="GO:0008360">
    <property type="term" value="P:regulation of cell shape"/>
    <property type="evidence" value="ECO:0007669"/>
    <property type="project" value="UniProtKB-KW"/>
</dbReference>
<proteinExistence type="inferred from homology"/>
<reference evidence="18" key="2">
    <citation type="submission" date="2021-04" db="EMBL/GenBank/DDBJ databases">
        <authorList>
            <person name="Gilroy R."/>
        </authorList>
    </citation>
    <scope>NUCLEOTIDE SEQUENCE</scope>
    <source>
        <strain evidence="18">CHK187-5294</strain>
    </source>
</reference>
<sequence length="260" mass="27853">MEVWKAAVLGAVQGLTEFLPVSSSGHIILFEKLLRVQGGGAFFGVMLHAGTLIAVLFAYFYKISEIIKNDRKMLLYLLIATVPAALVGFFLGDMIDRIFFGGKYLWIFFALTAALLLLAGRYAKKPRILRPIGVKTSLIAGAAQALAIVPGLSRSGATISACIFAGADRESAADFSFLMSIPIIAGAIFAELLKVFTGSAAVPEIFWLSLAAGALTAAVFGFLSIRLVLRSIKKGSLRGFAVYLFALAAFLLANNFLYIL</sequence>
<dbReference type="AlphaFoldDB" id="A0A9D2A8L7"/>
<evidence type="ECO:0000256" key="14">
    <source>
        <dbReference type="ARBA" id="ARBA00032707"/>
    </source>
</evidence>
<comment type="subcellular location">
    <subcellularLocation>
        <location evidence="1 17">Cell membrane</location>
        <topology evidence="1 17">Multi-pass membrane protein</topology>
    </subcellularLocation>
</comment>
<evidence type="ECO:0000256" key="5">
    <source>
        <dbReference type="ARBA" id="ARBA00022475"/>
    </source>
</evidence>
<evidence type="ECO:0000313" key="19">
    <source>
        <dbReference type="Proteomes" id="UP000824132"/>
    </source>
</evidence>
<dbReference type="PANTHER" id="PTHR30622">
    <property type="entry name" value="UNDECAPRENYL-DIPHOSPHATASE"/>
    <property type="match status" value="1"/>
</dbReference>
<accession>A0A9D2A8L7</accession>
<evidence type="ECO:0000256" key="8">
    <source>
        <dbReference type="ARBA" id="ARBA00022960"/>
    </source>
</evidence>
<comment type="catalytic activity">
    <reaction evidence="16 17">
        <text>di-trans,octa-cis-undecaprenyl diphosphate + H2O = di-trans,octa-cis-undecaprenyl phosphate + phosphate + H(+)</text>
        <dbReference type="Rhea" id="RHEA:28094"/>
        <dbReference type="ChEBI" id="CHEBI:15377"/>
        <dbReference type="ChEBI" id="CHEBI:15378"/>
        <dbReference type="ChEBI" id="CHEBI:43474"/>
        <dbReference type="ChEBI" id="CHEBI:58405"/>
        <dbReference type="ChEBI" id="CHEBI:60392"/>
        <dbReference type="EC" id="3.6.1.27"/>
    </reaction>
</comment>
<keyword evidence="9 17" id="KW-0573">Peptidoglycan synthesis</keyword>
<dbReference type="InterPro" id="IPR003824">
    <property type="entry name" value="UppP"/>
</dbReference>
<keyword evidence="10 17" id="KW-1133">Transmembrane helix</keyword>
<evidence type="ECO:0000256" key="1">
    <source>
        <dbReference type="ARBA" id="ARBA00004651"/>
    </source>
</evidence>
<evidence type="ECO:0000256" key="6">
    <source>
        <dbReference type="ARBA" id="ARBA00022692"/>
    </source>
</evidence>
<evidence type="ECO:0000256" key="12">
    <source>
        <dbReference type="ARBA" id="ARBA00023251"/>
    </source>
</evidence>
<evidence type="ECO:0000313" key="18">
    <source>
        <dbReference type="EMBL" id="HIZ03047.1"/>
    </source>
</evidence>
<evidence type="ECO:0000256" key="7">
    <source>
        <dbReference type="ARBA" id="ARBA00022801"/>
    </source>
</evidence>
<evidence type="ECO:0000256" key="4">
    <source>
        <dbReference type="ARBA" id="ARBA00021581"/>
    </source>
</evidence>
<keyword evidence="6 17" id="KW-0812">Transmembrane</keyword>
<dbReference type="Proteomes" id="UP000824132">
    <property type="component" value="Unassembled WGS sequence"/>
</dbReference>
<comment type="function">
    <text evidence="17">Catalyzes the dephosphorylation of undecaprenyl diphosphate (UPP). Confers resistance to bacitracin.</text>
</comment>
<dbReference type="GO" id="GO:0046677">
    <property type="term" value="P:response to antibiotic"/>
    <property type="evidence" value="ECO:0007669"/>
    <property type="project" value="UniProtKB-UniRule"/>
</dbReference>
<gene>
    <name evidence="17" type="primary">uppP</name>
    <name evidence="18" type="ORF">H9727_02050</name>
</gene>
<organism evidence="18 19">
    <name type="scientific">Candidatus Borkfalkia avistercoris</name>
    <dbReference type="NCBI Taxonomy" id="2838504"/>
    <lineage>
        <taxon>Bacteria</taxon>
        <taxon>Bacillati</taxon>
        <taxon>Bacillota</taxon>
        <taxon>Clostridia</taxon>
        <taxon>Christensenellales</taxon>
        <taxon>Christensenellaceae</taxon>
        <taxon>Candidatus Borkfalkia</taxon>
    </lineage>
</organism>
<dbReference type="PANTHER" id="PTHR30622:SF2">
    <property type="entry name" value="UNDECAPRENYL-DIPHOSPHATASE"/>
    <property type="match status" value="1"/>
</dbReference>
<evidence type="ECO:0000256" key="3">
    <source>
        <dbReference type="ARBA" id="ARBA00012374"/>
    </source>
</evidence>
<dbReference type="GO" id="GO:0009252">
    <property type="term" value="P:peptidoglycan biosynthetic process"/>
    <property type="evidence" value="ECO:0007669"/>
    <property type="project" value="UniProtKB-KW"/>
</dbReference>
<feature type="transmembrane region" description="Helical" evidence="17">
    <location>
        <begin position="73"/>
        <end position="92"/>
    </location>
</feature>
<dbReference type="Pfam" id="PF02673">
    <property type="entry name" value="BacA"/>
    <property type="match status" value="1"/>
</dbReference>
<keyword evidence="5 17" id="KW-1003">Cell membrane</keyword>
<feature type="transmembrane region" description="Helical" evidence="17">
    <location>
        <begin position="41"/>
        <end position="61"/>
    </location>
</feature>
<feature type="transmembrane region" description="Helical" evidence="17">
    <location>
        <begin position="205"/>
        <end position="228"/>
    </location>
</feature>
<comment type="miscellaneous">
    <text evidence="17">Bacitracin is thought to be involved in the inhibition of peptidoglycan synthesis by sequestering undecaprenyl diphosphate, thereby reducing the pool of lipid carrier available.</text>
</comment>
<dbReference type="GO" id="GO:0050380">
    <property type="term" value="F:undecaprenyl-diphosphatase activity"/>
    <property type="evidence" value="ECO:0007669"/>
    <property type="project" value="UniProtKB-UniRule"/>
</dbReference>
<dbReference type="HAMAP" id="MF_01006">
    <property type="entry name" value="Undec_diphosphatase"/>
    <property type="match status" value="1"/>
</dbReference>
<evidence type="ECO:0000256" key="17">
    <source>
        <dbReference type="HAMAP-Rule" id="MF_01006"/>
    </source>
</evidence>
<feature type="transmembrane region" description="Helical" evidence="17">
    <location>
        <begin position="104"/>
        <end position="123"/>
    </location>
</feature>
<dbReference type="EC" id="3.6.1.27" evidence="3 17"/>
<feature type="transmembrane region" description="Helical" evidence="17">
    <location>
        <begin position="240"/>
        <end position="259"/>
    </location>
</feature>
<comment type="similarity">
    <text evidence="2 17">Belongs to the UppP family.</text>
</comment>
<evidence type="ECO:0000256" key="10">
    <source>
        <dbReference type="ARBA" id="ARBA00022989"/>
    </source>
</evidence>
<comment type="caution">
    <text evidence="18">The sequence shown here is derived from an EMBL/GenBank/DDBJ whole genome shotgun (WGS) entry which is preliminary data.</text>
</comment>
<dbReference type="EMBL" id="DXCL01000010">
    <property type="protein sequence ID" value="HIZ03047.1"/>
    <property type="molecule type" value="Genomic_DNA"/>
</dbReference>
<evidence type="ECO:0000256" key="11">
    <source>
        <dbReference type="ARBA" id="ARBA00023136"/>
    </source>
</evidence>
<keyword evidence="11 17" id="KW-0472">Membrane</keyword>
<keyword evidence="12 17" id="KW-0046">Antibiotic resistance</keyword>
<dbReference type="GO" id="GO:0071555">
    <property type="term" value="P:cell wall organization"/>
    <property type="evidence" value="ECO:0007669"/>
    <property type="project" value="UniProtKB-KW"/>
</dbReference>
<evidence type="ECO:0000256" key="13">
    <source>
        <dbReference type="ARBA" id="ARBA00023316"/>
    </source>
</evidence>
<keyword evidence="13 17" id="KW-0961">Cell wall biogenesis/degradation</keyword>
<evidence type="ECO:0000256" key="2">
    <source>
        <dbReference type="ARBA" id="ARBA00010621"/>
    </source>
</evidence>
<keyword evidence="8 17" id="KW-0133">Cell shape</keyword>
<name>A0A9D2A8L7_9FIRM</name>
<evidence type="ECO:0000256" key="16">
    <source>
        <dbReference type="ARBA" id="ARBA00047594"/>
    </source>
</evidence>
<reference evidence="18" key="1">
    <citation type="journal article" date="2021" name="PeerJ">
        <title>Extensive microbial diversity within the chicken gut microbiome revealed by metagenomics and culture.</title>
        <authorList>
            <person name="Gilroy R."/>
            <person name="Ravi A."/>
            <person name="Getino M."/>
            <person name="Pursley I."/>
            <person name="Horton D.L."/>
            <person name="Alikhan N.F."/>
            <person name="Baker D."/>
            <person name="Gharbi K."/>
            <person name="Hall N."/>
            <person name="Watson M."/>
            <person name="Adriaenssens E.M."/>
            <person name="Foster-Nyarko E."/>
            <person name="Jarju S."/>
            <person name="Secka A."/>
            <person name="Antonio M."/>
            <person name="Oren A."/>
            <person name="Chaudhuri R.R."/>
            <person name="La Ragione R."/>
            <person name="Hildebrand F."/>
            <person name="Pallen M.J."/>
        </authorList>
    </citation>
    <scope>NUCLEOTIDE SEQUENCE</scope>
    <source>
        <strain evidence="18">CHK187-5294</strain>
    </source>
</reference>
<feature type="transmembrane region" description="Helical" evidence="17">
    <location>
        <begin position="175"/>
        <end position="193"/>
    </location>
</feature>
<protein>
    <recommendedName>
        <fullName evidence="4 17">Undecaprenyl-diphosphatase</fullName>
        <ecNumber evidence="3 17">3.6.1.27</ecNumber>
    </recommendedName>
    <alternativeName>
        <fullName evidence="15 17">Bacitracin resistance protein</fullName>
    </alternativeName>
    <alternativeName>
        <fullName evidence="14 17">Undecaprenyl pyrophosphate phosphatase</fullName>
    </alternativeName>
</protein>
<keyword evidence="7 17" id="KW-0378">Hydrolase</keyword>
<dbReference type="GO" id="GO:0005886">
    <property type="term" value="C:plasma membrane"/>
    <property type="evidence" value="ECO:0007669"/>
    <property type="project" value="UniProtKB-SubCell"/>
</dbReference>
<evidence type="ECO:0000256" key="15">
    <source>
        <dbReference type="ARBA" id="ARBA00032932"/>
    </source>
</evidence>
<evidence type="ECO:0000256" key="9">
    <source>
        <dbReference type="ARBA" id="ARBA00022984"/>
    </source>
</evidence>